<dbReference type="InterPro" id="IPR035965">
    <property type="entry name" value="PAS-like_dom_sf"/>
</dbReference>
<comment type="subcellular location">
    <subcellularLocation>
        <location evidence="2">Cell inner membrane</location>
        <topology evidence="2">Multi-pass membrane protein</topology>
    </subcellularLocation>
</comment>
<dbReference type="GO" id="GO:0005886">
    <property type="term" value="C:plasma membrane"/>
    <property type="evidence" value="ECO:0007669"/>
    <property type="project" value="UniProtKB-SubCell"/>
</dbReference>
<dbReference type="SMART" id="SM00086">
    <property type="entry name" value="PAC"/>
    <property type="match status" value="6"/>
</dbReference>
<feature type="domain" description="PAC" evidence="22">
    <location>
        <begin position="226"/>
        <end position="277"/>
    </location>
</feature>
<feature type="domain" description="PAS" evidence="21">
    <location>
        <begin position="658"/>
        <end position="728"/>
    </location>
</feature>
<evidence type="ECO:0000256" key="1">
    <source>
        <dbReference type="ARBA" id="ARBA00000085"/>
    </source>
</evidence>
<dbReference type="Gene3D" id="2.10.70.100">
    <property type="match status" value="1"/>
</dbReference>
<dbReference type="EC" id="2.7.13.3" evidence="3"/>
<dbReference type="Proteomes" id="UP000649604">
    <property type="component" value="Unassembled WGS sequence"/>
</dbReference>
<keyword evidence="9" id="KW-0677">Repeat</keyword>
<dbReference type="CDD" id="cd00130">
    <property type="entry name" value="PAS"/>
    <property type="match status" value="5"/>
</dbReference>
<feature type="coiled-coil region" evidence="18">
    <location>
        <begin position="111"/>
        <end position="152"/>
    </location>
</feature>
<dbReference type="InterPro" id="IPR036890">
    <property type="entry name" value="HATPase_C_sf"/>
</dbReference>
<dbReference type="InterPro" id="IPR013767">
    <property type="entry name" value="PAS_fold"/>
</dbReference>
<dbReference type="InterPro" id="IPR004358">
    <property type="entry name" value="Sig_transdc_His_kin-like_C"/>
</dbReference>
<evidence type="ECO:0000259" key="21">
    <source>
        <dbReference type="PROSITE" id="PS50112"/>
    </source>
</evidence>
<evidence type="ECO:0000256" key="7">
    <source>
        <dbReference type="ARBA" id="ARBA00022679"/>
    </source>
</evidence>
<feature type="domain" description="PAC" evidence="22">
    <location>
        <begin position="607"/>
        <end position="657"/>
    </location>
</feature>
<comment type="catalytic activity">
    <reaction evidence="1">
        <text>ATP + protein L-histidine = ADP + protein N-phospho-L-histidine.</text>
        <dbReference type="EC" id="2.7.13.3"/>
    </reaction>
</comment>
<sequence length="1400" mass="158020">MDTSFTIFVVADDEDERQRASTILTSAGYRVREAATPADCLPLASAVPPDLIIWAVEQPDSEHLESWKRLKAEARCEGALLLLVTASRDAQIPEADDSLGKPFSPTALRARVQMLLRLKQAEERLRHTKQRINALQDDLANYTQTEAALRKRQSLLDDTQRIAKIGGWEVDLETRALFWTDEVYRIHELPLGTPPSLEEAVTFYAPESQPVIAQAVENALTHGEPYDLELPFITAKGRRLWVRAIGKPHVEHGRIVSFSGIFQDVTDRKRARQELQSVWERLQYLISTGPAVIYSCQPSNEYSTTFVSENVVLQLGYEAWEFVENPAFWLDHIHPEDAPTVLAERPLVFEQEYLTQEYRFLHHDGTARWIHDRLTLVRHADGSPREILGSWLDITDRKQTEEKLKRSEQRYALAQQVAQIGSWERNLADDTLYWSEQIEPMFGLQPGEFRGNFAAFLDYVHPDDRPKLLEASRALLEEGTYLAVEHRIVRPDGSIRWMAERGDVIRDPHGKPTRIIGIIQDMTERKQFEQVLEENKQNFEAIFNASIDALIITDLTGRIVHVNPQARHFYRYSEAAMTSRCISQLVHPAYQQVCEQFVQHVQTNGTAHVEVKGLRQDGTSFHADVQGTVVDYNGEPHLLAIVHDISSRKRDEEALLRAKEEWERTFDAVPDLITILDKHHRIVRANKAVAARLNVHPEALIGQPCHTFFHGQSHSSLFCPHTQLLEDQQEHIEEIYEDVLGGYFIITVSPIFDTAGQLIGGVHVARDITERKQMEEELRDSVATARALINAPTDTLFLLDSTYTILTCNETFAQRFQTTPEELSGQCVLEFIPRELVQTKQQHIDAVFADGSPVRFTDENKGIWFDNVIYPILDARGQVSKVAVISRNITDLKQTETALQQAKEAAEAANRAKSEFLANMSHEIRTPMNAILGFTEILEGVITDSQQHHYLSAIASSGKSLLRLINDILDLSKIEAGKLDLEYSAVDPRAVFTEMQQIFSQKIDEKGIKFLIDVPSTFPSHLLLDETRFRQILLNLVGNAVKFTDSGYVKIAAHVHGSDADPSTVDLIFSVADTGIGIPTEQQVSIFGAFEQQRGQSHAKYGGTGLGLAITKRLVEMMGGDIWVESEPQQGSTFTVRIPHMPIVEAPDDLNARDNLPPDDITFAPATVLIVDDIADNRTLVKSYLHDVALTFIEAENGQEAVDLTFRAHPDLVLMDMKMPVMSGYEATQQIKTHEESQAIPVIAVTASAMKQAEGEIQDLCDGYLRKPVRKADLLAELSKFLPYSTGSPSALPPDHARVEPQNRAIAELDAAHVASLPDVVHRLETSLLPRWEELRELLIMDEVKRFAEDVHELAQTSHIAFLAEYAEQLLQHIQRYDVEAVEHLMTQFPTRIDDVKCLR</sequence>
<dbReference type="SMART" id="SM00448">
    <property type="entry name" value="REC"/>
    <property type="match status" value="2"/>
</dbReference>
<evidence type="ECO:0000256" key="8">
    <source>
        <dbReference type="ARBA" id="ARBA00022692"/>
    </source>
</evidence>
<dbReference type="SMART" id="SM00091">
    <property type="entry name" value="PAS"/>
    <property type="match status" value="5"/>
</dbReference>
<dbReference type="GO" id="GO:0006355">
    <property type="term" value="P:regulation of DNA-templated transcription"/>
    <property type="evidence" value="ECO:0007669"/>
    <property type="project" value="InterPro"/>
</dbReference>
<dbReference type="GO" id="GO:0005524">
    <property type="term" value="F:ATP binding"/>
    <property type="evidence" value="ECO:0007669"/>
    <property type="project" value="UniProtKB-KW"/>
</dbReference>
<evidence type="ECO:0000256" key="10">
    <source>
        <dbReference type="ARBA" id="ARBA00022741"/>
    </source>
</evidence>
<evidence type="ECO:0000259" key="20">
    <source>
        <dbReference type="PROSITE" id="PS50110"/>
    </source>
</evidence>
<dbReference type="CDD" id="cd16922">
    <property type="entry name" value="HATPase_EvgS-ArcB-TorS-like"/>
    <property type="match status" value="1"/>
</dbReference>
<dbReference type="Pfam" id="PF08447">
    <property type="entry name" value="PAS_3"/>
    <property type="match status" value="3"/>
</dbReference>
<dbReference type="InterPro" id="IPR011006">
    <property type="entry name" value="CheY-like_superfamily"/>
</dbReference>
<reference evidence="23" key="1">
    <citation type="submission" date="2019-11" db="EMBL/GenBank/DDBJ databases">
        <title>Microbial mats filling the niche in hypersaline microbial mats.</title>
        <authorList>
            <person name="Wong H.L."/>
            <person name="Macleod F.I."/>
            <person name="White R.A. III"/>
            <person name="Burns B.P."/>
        </authorList>
    </citation>
    <scope>NUCLEOTIDE SEQUENCE</scope>
    <source>
        <strain evidence="23">Rbin_158</strain>
    </source>
</reference>
<feature type="domain" description="PAS" evidence="21">
    <location>
        <begin position="432"/>
        <end position="479"/>
    </location>
</feature>
<dbReference type="Pfam" id="PF00989">
    <property type="entry name" value="PAS"/>
    <property type="match status" value="1"/>
</dbReference>
<feature type="domain" description="Response regulatory" evidence="20">
    <location>
        <begin position="6"/>
        <end position="116"/>
    </location>
</feature>
<dbReference type="InterPro" id="IPR013655">
    <property type="entry name" value="PAS_fold_3"/>
</dbReference>
<dbReference type="SUPFAM" id="SSF52172">
    <property type="entry name" value="CheY-like"/>
    <property type="match status" value="2"/>
</dbReference>
<protein>
    <recommendedName>
        <fullName evidence="3">histidine kinase</fullName>
        <ecNumber evidence="3">2.7.13.3</ecNumber>
    </recommendedName>
</protein>
<dbReference type="SUPFAM" id="SSF55874">
    <property type="entry name" value="ATPase domain of HSP90 chaperone/DNA topoisomerase II/histidine kinase"/>
    <property type="match status" value="1"/>
</dbReference>
<dbReference type="Gene3D" id="3.40.50.2300">
    <property type="match status" value="2"/>
</dbReference>
<dbReference type="Gene3D" id="3.30.565.10">
    <property type="entry name" value="Histidine kinase-like ATPase, C-terminal domain"/>
    <property type="match status" value="1"/>
</dbReference>
<name>A0A9D5Q4V0_9BACT</name>
<keyword evidence="8" id="KW-0812">Transmembrane</keyword>
<dbReference type="PROSITE" id="PS50110">
    <property type="entry name" value="RESPONSE_REGULATORY"/>
    <property type="match status" value="2"/>
</dbReference>
<dbReference type="InterPro" id="IPR052162">
    <property type="entry name" value="Sensor_kinase/Photoreceptor"/>
</dbReference>
<evidence type="ECO:0000256" key="9">
    <source>
        <dbReference type="ARBA" id="ARBA00022737"/>
    </source>
</evidence>
<feature type="domain" description="PAS" evidence="21">
    <location>
        <begin position="535"/>
        <end position="605"/>
    </location>
</feature>
<evidence type="ECO:0000256" key="14">
    <source>
        <dbReference type="ARBA" id="ARBA00023012"/>
    </source>
</evidence>
<dbReference type="Pfam" id="PF00072">
    <property type="entry name" value="Response_reg"/>
    <property type="match status" value="1"/>
</dbReference>
<dbReference type="GO" id="GO:0000155">
    <property type="term" value="F:phosphorelay sensor kinase activity"/>
    <property type="evidence" value="ECO:0007669"/>
    <property type="project" value="InterPro"/>
</dbReference>
<evidence type="ECO:0000256" key="6">
    <source>
        <dbReference type="ARBA" id="ARBA00022553"/>
    </source>
</evidence>
<evidence type="ECO:0000313" key="24">
    <source>
        <dbReference type="Proteomes" id="UP000649604"/>
    </source>
</evidence>
<accession>A0A9D5Q4V0</accession>
<keyword evidence="14" id="KW-0902">Two-component regulatory system</keyword>
<evidence type="ECO:0000256" key="18">
    <source>
        <dbReference type="SAM" id="Coils"/>
    </source>
</evidence>
<dbReference type="Pfam" id="PF08448">
    <property type="entry name" value="PAS_4"/>
    <property type="match status" value="2"/>
</dbReference>
<gene>
    <name evidence="23" type="ORF">GF339_01855</name>
</gene>
<feature type="modified residue" description="4-aspartylphosphate" evidence="17">
    <location>
        <position position="1216"/>
    </location>
</feature>
<feature type="domain" description="Response regulatory" evidence="20">
    <location>
        <begin position="1167"/>
        <end position="1282"/>
    </location>
</feature>
<dbReference type="CDD" id="cd17546">
    <property type="entry name" value="REC_hyHK_CKI1_RcsC-like"/>
    <property type="match status" value="1"/>
</dbReference>
<dbReference type="SMART" id="SM00387">
    <property type="entry name" value="HATPase_c"/>
    <property type="match status" value="1"/>
</dbReference>
<dbReference type="InterPro" id="IPR003661">
    <property type="entry name" value="HisK_dim/P_dom"/>
</dbReference>
<dbReference type="Pfam" id="PF00512">
    <property type="entry name" value="HisKA"/>
    <property type="match status" value="1"/>
</dbReference>
<feature type="domain" description="PAC" evidence="22">
    <location>
        <begin position="842"/>
        <end position="901"/>
    </location>
</feature>
<keyword evidence="13" id="KW-1133">Transmembrane helix</keyword>
<dbReference type="InterPro" id="IPR001789">
    <property type="entry name" value="Sig_transdc_resp-reg_receiver"/>
</dbReference>
<dbReference type="FunFam" id="2.10.70.100:FF:000001">
    <property type="entry name" value="Sensory transduction histidine kinase"/>
    <property type="match status" value="1"/>
</dbReference>
<dbReference type="Pfam" id="PF02518">
    <property type="entry name" value="HATPase_c"/>
    <property type="match status" value="1"/>
</dbReference>
<dbReference type="Gene3D" id="1.10.287.130">
    <property type="match status" value="1"/>
</dbReference>
<keyword evidence="16" id="KW-0131">Cell cycle</keyword>
<keyword evidence="4" id="KW-1003">Cell membrane</keyword>
<keyword evidence="7" id="KW-0808">Transferase</keyword>
<dbReference type="InterPro" id="IPR036097">
    <property type="entry name" value="HisK_dim/P_sf"/>
</dbReference>
<keyword evidence="6 17" id="KW-0597">Phosphoprotein</keyword>
<dbReference type="FunFam" id="3.30.565.10:FF:000010">
    <property type="entry name" value="Sensor histidine kinase RcsC"/>
    <property type="match status" value="1"/>
</dbReference>
<dbReference type="InterPro" id="IPR005467">
    <property type="entry name" value="His_kinase_dom"/>
</dbReference>
<dbReference type="InterPro" id="IPR000014">
    <property type="entry name" value="PAS"/>
</dbReference>
<dbReference type="EMBL" id="WJJP01000051">
    <property type="protein sequence ID" value="MBD3323296.1"/>
    <property type="molecule type" value="Genomic_DNA"/>
</dbReference>
<keyword evidence="11" id="KW-0418">Kinase</keyword>
<dbReference type="PANTHER" id="PTHR43304">
    <property type="entry name" value="PHYTOCHROME-LIKE PROTEIN CPH1"/>
    <property type="match status" value="1"/>
</dbReference>
<comment type="caution">
    <text evidence="17">Lacks conserved residue(s) required for the propagation of feature annotation.</text>
</comment>
<feature type="domain" description="Histidine kinase" evidence="19">
    <location>
        <begin position="919"/>
        <end position="1142"/>
    </location>
</feature>
<dbReference type="PROSITE" id="PS50112">
    <property type="entry name" value="PAS"/>
    <property type="match status" value="4"/>
</dbReference>
<dbReference type="NCBIfam" id="TIGR00229">
    <property type="entry name" value="sensory_box"/>
    <property type="match status" value="6"/>
</dbReference>
<feature type="domain" description="PAC" evidence="22">
    <location>
        <begin position="354"/>
        <end position="406"/>
    </location>
</feature>
<dbReference type="PRINTS" id="PR00344">
    <property type="entry name" value="BCTRLSENSOR"/>
</dbReference>
<dbReference type="SMART" id="SM00388">
    <property type="entry name" value="HisKA"/>
    <property type="match status" value="1"/>
</dbReference>
<evidence type="ECO:0000259" key="22">
    <source>
        <dbReference type="PROSITE" id="PS50113"/>
    </source>
</evidence>
<dbReference type="PROSITE" id="PS50113">
    <property type="entry name" value="PAC"/>
    <property type="match status" value="6"/>
</dbReference>
<comment type="caution">
    <text evidence="23">The sequence shown here is derived from an EMBL/GenBank/DDBJ whole genome shotgun (WGS) entry which is preliminary data.</text>
</comment>
<proteinExistence type="predicted"/>
<evidence type="ECO:0000256" key="16">
    <source>
        <dbReference type="ARBA" id="ARBA00023306"/>
    </source>
</evidence>
<dbReference type="PANTHER" id="PTHR43304:SF1">
    <property type="entry name" value="PAC DOMAIN-CONTAINING PROTEIN"/>
    <property type="match status" value="1"/>
</dbReference>
<dbReference type="InterPro" id="IPR003594">
    <property type="entry name" value="HATPase_dom"/>
</dbReference>
<evidence type="ECO:0000256" key="4">
    <source>
        <dbReference type="ARBA" id="ARBA00022475"/>
    </source>
</evidence>
<dbReference type="PROSITE" id="PS50109">
    <property type="entry name" value="HIS_KIN"/>
    <property type="match status" value="1"/>
</dbReference>
<dbReference type="CDD" id="cd00082">
    <property type="entry name" value="HisKA"/>
    <property type="match status" value="1"/>
</dbReference>
<keyword evidence="18" id="KW-0175">Coiled coil</keyword>
<organism evidence="23 24">
    <name type="scientific">candidate division KSB3 bacterium</name>
    <dbReference type="NCBI Taxonomy" id="2044937"/>
    <lineage>
        <taxon>Bacteria</taxon>
        <taxon>candidate division KSB3</taxon>
    </lineage>
</organism>
<keyword evidence="5" id="KW-0997">Cell inner membrane</keyword>
<dbReference type="SUPFAM" id="SSF47384">
    <property type="entry name" value="Homodimeric domain of signal transducing histidine kinase"/>
    <property type="match status" value="1"/>
</dbReference>
<dbReference type="InterPro" id="IPR013656">
    <property type="entry name" value="PAS_4"/>
</dbReference>
<dbReference type="Gene3D" id="3.30.450.20">
    <property type="entry name" value="PAS domain"/>
    <property type="match status" value="6"/>
</dbReference>
<dbReference type="SUPFAM" id="SSF55785">
    <property type="entry name" value="PYP-like sensor domain (PAS domain)"/>
    <property type="match status" value="6"/>
</dbReference>
<dbReference type="InterPro" id="IPR000700">
    <property type="entry name" value="PAS-assoc_C"/>
</dbReference>
<evidence type="ECO:0000256" key="15">
    <source>
        <dbReference type="ARBA" id="ARBA00023136"/>
    </source>
</evidence>
<keyword evidence="12" id="KW-0067">ATP-binding</keyword>
<evidence type="ECO:0000313" key="23">
    <source>
        <dbReference type="EMBL" id="MBD3323296.1"/>
    </source>
</evidence>
<keyword evidence="10" id="KW-0547">Nucleotide-binding</keyword>
<dbReference type="InterPro" id="IPR001610">
    <property type="entry name" value="PAC"/>
</dbReference>
<dbReference type="FunFam" id="1.10.287.130:FF:000038">
    <property type="entry name" value="Sensory transduction histidine kinase"/>
    <property type="match status" value="1"/>
</dbReference>
<keyword evidence="15" id="KW-0472">Membrane</keyword>
<evidence type="ECO:0000256" key="11">
    <source>
        <dbReference type="ARBA" id="ARBA00022777"/>
    </source>
</evidence>
<evidence type="ECO:0000256" key="3">
    <source>
        <dbReference type="ARBA" id="ARBA00012438"/>
    </source>
</evidence>
<evidence type="ECO:0000256" key="2">
    <source>
        <dbReference type="ARBA" id="ARBA00004429"/>
    </source>
</evidence>
<evidence type="ECO:0000259" key="19">
    <source>
        <dbReference type="PROSITE" id="PS50109"/>
    </source>
</evidence>
<evidence type="ECO:0000256" key="12">
    <source>
        <dbReference type="ARBA" id="ARBA00022840"/>
    </source>
</evidence>
<feature type="coiled-coil region" evidence="18">
    <location>
        <begin position="889"/>
        <end position="919"/>
    </location>
</feature>
<evidence type="ECO:0000256" key="5">
    <source>
        <dbReference type="ARBA" id="ARBA00022519"/>
    </source>
</evidence>
<feature type="domain" description="PAC" evidence="22">
    <location>
        <begin position="482"/>
        <end position="534"/>
    </location>
</feature>
<evidence type="ECO:0000256" key="17">
    <source>
        <dbReference type="PROSITE-ProRule" id="PRU00169"/>
    </source>
</evidence>
<evidence type="ECO:0000256" key="13">
    <source>
        <dbReference type="ARBA" id="ARBA00022989"/>
    </source>
</evidence>
<feature type="domain" description="PAS" evidence="21">
    <location>
        <begin position="781"/>
        <end position="851"/>
    </location>
</feature>
<feature type="domain" description="PAC" evidence="22">
    <location>
        <begin position="726"/>
        <end position="780"/>
    </location>
</feature>